<feature type="signal peptide" evidence="2">
    <location>
        <begin position="1"/>
        <end position="22"/>
    </location>
</feature>
<accession>A0A2T0X4A1</accession>
<sequence length="59" mass="5965">MTRRIARASGPLLLLIALGACAAGGAPNSQDQQVNDPSFSGVTNTDALDSSYTPDSSAL</sequence>
<name>A0A2T0X4A1_9RHOB</name>
<organism evidence="3 4">
    <name type="scientific">Hasllibacter halocynthiae</name>
    <dbReference type="NCBI Taxonomy" id="595589"/>
    <lineage>
        <taxon>Bacteria</taxon>
        <taxon>Pseudomonadati</taxon>
        <taxon>Pseudomonadota</taxon>
        <taxon>Alphaproteobacteria</taxon>
        <taxon>Rhodobacterales</taxon>
        <taxon>Roseobacteraceae</taxon>
        <taxon>Hasllibacter</taxon>
    </lineage>
</organism>
<dbReference type="EMBL" id="PVTT01000002">
    <property type="protein sequence ID" value="PRY93773.1"/>
    <property type="molecule type" value="Genomic_DNA"/>
</dbReference>
<dbReference type="AlphaFoldDB" id="A0A2T0X4A1"/>
<reference evidence="3 4" key="1">
    <citation type="submission" date="2018-03" db="EMBL/GenBank/DDBJ databases">
        <title>Genomic Encyclopedia of Archaeal and Bacterial Type Strains, Phase II (KMG-II): from individual species to whole genera.</title>
        <authorList>
            <person name="Goeker M."/>
        </authorList>
    </citation>
    <scope>NUCLEOTIDE SEQUENCE [LARGE SCALE GENOMIC DNA]</scope>
    <source>
        <strain evidence="3 4">DSM 29318</strain>
    </source>
</reference>
<evidence type="ECO:0000313" key="4">
    <source>
        <dbReference type="Proteomes" id="UP000238801"/>
    </source>
</evidence>
<gene>
    <name evidence="3" type="ORF">BCF33_2657</name>
</gene>
<evidence type="ECO:0000256" key="1">
    <source>
        <dbReference type="SAM" id="MobiDB-lite"/>
    </source>
</evidence>
<dbReference type="RefSeq" id="WP_106161358.1">
    <property type="nucleotide sequence ID" value="NZ_PVTT01000002.1"/>
</dbReference>
<dbReference type="Proteomes" id="UP000238801">
    <property type="component" value="Unassembled WGS sequence"/>
</dbReference>
<feature type="chain" id="PRO_5015406090" description="Lipoprotein" evidence="2">
    <location>
        <begin position="23"/>
        <end position="59"/>
    </location>
</feature>
<feature type="region of interest" description="Disordered" evidence="1">
    <location>
        <begin position="25"/>
        <end position="59"/>
    </location>
</feature>
<feature type="compositionally biased region" description="Polar residues" evidence="1">
    <location>
        <begin position="27"/>
        <end position="59"/>
    </location>
</feature>
<evidence type="ECO:0000313" key="3">
    <source>
        <dbReference type="EMBL" id="PRY93773.1"/>
    </source>
</evidence>
<protein>
    <recommendedName>
        <fullName evidence="5">Lipoprotein</fullName>
    </recommendedName>
</protein>
<comment type="caution">
    <text evidence="3">The sequence shown here is derived from an EMBL/GenBank/DDBJ whole genome shotgun (WGS) entry which is preliminary data.</text>
</comment>
<evidence type="ECO:0000256" key="2">
    <source>
        <dbReference type="SAM" id="SignalP"/>
    </source>
</evidence>
<evidence type="ECO:0008006" key="5">
    <source>
        <dbReference type="Google" id="ProtNLM"/>
    </source>
</evidence>
<proteinExistence type="predicted"/>
<keyword evidence="2" id="KW-0732">Signal</keyword>
<keyword evidence="4" id="KW-1185">Reference proteome</keyword>
<dbReference type="PROSITE" id="PS51257">
    <property type="entry name" value="PROKAR_LIPOPROTEIN"/>
    <property type="match status" value="1"/>
</dbReference>